<dbReference type="Pfam" id="PF16198">
    <property type="entry name" value="TruB_C_2"/>
    <property type="match status" value="1"/>
</dbReference>
<evidence type="ECO:0000256" key="6">
    <source>
        <dbReference type="SAM" id="MobiDB-lite"/>
    </source>
</evidence>
<feature type="compositionally biased region" description="Basic and acidic residues" evidence="6">
    <location>
        <begin position="8"/>
        <end position="25"/>
    </location>
</feature>
<dbReference type="RefSeq" id="WP_191828845.1">
    <property type="nucleotide sequence ID" value="NZ_JACYHB010000006.1"/>
</dbReference>
<evidence type="ECO:0000256" key="2">
    <source>
        <dbReference type="ARBA" id="ARBA00005642"/>
    </source>
</evidence>
<dbReference type="Proteomes" id="UP000610846">
    <property type="component" value="Unassembled WGS sequence"/>
</dbReference>
<dbReference type="CDD" id="cd02573">
    <property type="entry name" value="PseudoU_synth_EcTruB"/>
    <property type="match status" value="1"/>
</dbReference>
<name>A0A927IZD7_9MICO</name>
<dbReference type="PANTHER" id="PTHR13767">
    <property type="entry name" value="TRNA-PSEUDOURIDINE SYNTHASE"/>
    <property type="match status" value="1"/>
</dbReference>
<feature type="region of interest" description="Disordered" evidence="6">
    <location>
        <begin position="1"/>
        <end position="35"/>
    </location>
</feature>
<dbReference type="InterPro" id="IPR014780">
    <property type="entry name" value="tRNA_psdUridine_synth_TruB"/>
</dbReference>
<comment type="function">
    <text evidence="5">Responsible for synthesis of pseudouridine from uracil-55 in the psi GC loop of transfer RNAs.</text>
</comment>
<evidence type="ECO:0000259" key="8">
    <source>
        <dbReference type="Pfam" id="PF09142"/>
    </source>
</evidence>
<dbReference type="EC" id="5.4.99.25" evidence="5"/>
<feature type="domain" description="tRNA pseudouridine synthase II TruB subfamily 2 C-terminal" evidence="8">
    <location>
        <begin position="280"/>
        <end position="338"/>
    </location>
</feature>
<dbReference type="InterPro" id="IPR020103">
    <property type="entry name" value="PsdUridine_synth_cat_dom_sf"/>
</dbReference>
<comment type="catalytic activity">
    <reaction evidence="1 5">
        <text>uridine(55) in tRNA = pseudouridine(55) in tRNA</text>
        <dbReference type="Rhea" id="RHEA:42532"/>
        <dbReference type="Rhea" id="RHEA-COMP:10101"/>
        <dbReference type="Rhea" id="RHEA-COMP:10102"/>
        <dbReference type="ChEBI" id="CHEBI:65314"/>
        <dbReference type="ChEBI" id="CHEBI:65315"/>
        <dbReference type="EC" id="5.4.99.25"/>
    </reaction>
</comment>
<dbReference type="HAMAP" id="MF_01080">
    <property type="entry name" value="TruB_bact"/>
    <property type="match status" value="1"/>
</dbReference>
<reference evidence="10" key="1">
    <citation type="journal article" date="2018" name="Curr. Microbiol.">
        <title>Cellulosimicrobium arenosum sp. nov., Isolated from Marine Sediment Sand.</title>
        <authorList>
            <person name="Oh M."/>
            <person name="Kim J.H."/>
            <person name="Yoon J.H."/>
            <person name="Schumann P."/>
            <person name="Kim W."/>
        </authorList>
    </citation>
    <scope>NUCLEOTIDE SEQUENCE</scope>
    <source>
        <strain evidence="10">KCTC 49039</strain>
    </source>
</reference>
<feature type="active site" description="Nucleophile" evidence="5">
    <location>
        <position position="70"/>
    </location>
</feature>
<dbReference type="InterPro" id="IPR036974">
    <property type="entry name" value="PUA_sf"/>
</dbReference>
<feature type="domain" description="tRNA pseudouridylate synthase B C-terminal" evidence="9">
    <location>
        <begin position="219"/>
        <end position="259"/>
    </location>
</feature>
<feature type="domain" description="Pseudouridine synthase II N-terminal" evidence="7">
    <location>
        <begin position="55"/>
        <end position="218"/>
    </location>
</feature>
<dbReference type="EMBL" id="JACYHB010000006">
    <property type="protein sequence ID" value="MBD8079266.1"/>
    <property type="molecule type" value="Genomic_DNA"/>
</dbReference>
<dbReference type="AlphaFoldDB" id="A0A927IZD7"/>
<dbReference type="PANTHER" id="PTHR13767:SF2">
    <property type="entry name" value="PSEUDOURIDYLATE SYNTHASE TRUB1"/>
    <property type="match status" value="1"/>
</dbReference>
<dbReference type="Gene3D" id="2.30.130.10">
    <property type="entry name" value="PUA domain"/>
    <property type="match status" value="1"/>
</dbReference>
<comment type="similarity">
    <text evidence="2 5">Belongs to the pseudouridine synthase TruB family. Type 1 subfamily.</text>
</comment>
<dbReference type="InterPro" id="IPR002501">
    <property type="entry name" value="PsdUridine_synth_N"/>
</dbReference>
<evidence type="ECO:0000256" key="4">
    <source>
        <dbReference type="ARBA" id="ARBA00023235"/>
    </source>
</evidence>
<dbReference type="InterPro" id="IPR032819">
    <property type="entry name" value="TruB_C"/>
</dbReference>
<dbReference type="GO" id="GO:0031119">
    <property type="term" value="P:tRNA pseudouridine synthesis"/>
    <property type="evidence" value="ECO:0007669"/>
    <property type="project" value="UniProtKB-UniRule"/>
</dbReference>
<proteinExistence type="inferred from homology"/>
<evidence type="ECO:0000259" key="9">
    <source>
        <dbReference type="Pfam" id="PF16198"/>
    </source>
</evidence>
<dbReference type="Pfam" id="PF01509">
    <property type="entry name" value="TruB_N"/>
    <property type="match status" value="1"/>
</dbReference>
<evidence type="ECO:0000256" key="5">
    <source>
        <dbReference type="HAMAP-Rule" id="MF_01080"/>
    </source>
</evidence>
<gene>
    <name evidence="5 10" type="primary">truB</name>
    <name evidence="10" type="ORF">IF651_09400</name>
</gene>
<keyword evidence="4 5" id="KW-0413">Isomerase</keyword>
<keyword evidence="3 5" id="KW-0819">tRNA processing</keyword>
<comment type="caution">
    <text evidence="10">The sequence shown here is derived from an EMBL/GenBank/DDBJ whole genome shotgun (WGS) entry which is preliminary data.</text>
</comment>
<organism evidence="10 11">
    <name type="scientific">Cellulosimicrobium arenosum</name>
    <dbReference type="NCBI Taxonomy" id="2708133"/>
    <lineage>
        <taxon>Bacteria</taxon>
        <taxon>Bacillati</taxon>
        <taxon>Actinomycetota</taxon>
        <taxon>Actinomycetes</taxon>
        <taxon>Micrococcales</taxon>
        <taxon>Promicromonosporaceae</taxon>
        <taxon>Cellulosimicrobium</taxon>
    </lineage>
</organism>
<evidence type="ECO:0000313" key="11">
    <source>
        <dbReference type="Proteomes" id="UP000610846"/>
    </source>
</evidence>
<evidence type="ECO:0000256" key="1">
    <source>
        <dbReference type="ARBA" id="ARBA00000385"/>
    </source>
</evidence>
<dbReference type="NCBIfam" id="TIGR00431">
    <property type="entry name" value="TruB"/>
    <property type="match status" value="1"/>
</dbReference>
<dbReference type="Gene3D" id="3.30.2350.10">
    <property type="entry name" value="Pseudouridine synthase"/>
    <property type="match status" value="1"/>
</dbReference>
<protein>
    <recommendedName>
        <fullName evidence="5">tRNA pseudouridine synthase B</fullName>
        <ecNumber evidence="5">5.4.99.25</ecNumber>
    </recommendedName>
    <alternativeName>
        <fullName evidence="5">tRNA pseudouridine(55) synthase</fullName>
        <shortName evidence="5">Psi55 synthase</shortName>
    </alternativeName>
    <alternativeName>
        <fullName evidence="5">tRNA pseudouridylate synthase</fullName>
    </alternativeName>
    <alternativeName>
        <fullName evidence="5">tRNA-uridine isomerase</fullName>
    </alternativeName>
</protein>
<dbReference type="GO" id="GO:0003723">
    <property type="term" value="F:RNA binding"/>
    <property type="evidence" value="ECO:0007669"/>
    <property type="project" value="InterPro"/>
</dbReference>
<evidence type="ECO:0000256" key="3">
    <source>
        <dbReference type="ARBA" id="ARBA00022694"/>
    </source>
</evidence>
<dbReference type="GO" id="GO:1990481">
    <property type="term" value="P:mRNA pseudouridine synthesis"/>
    <property type="evidence" value="ECO:0007669"/>
    <property type="project" value="TreeGrafter"/>
</dbReference>
<dbReference type="InterPro" id="IPR015947">
    <property type="entry name" value="PUA-like_sf"/>
</dbReference>
<dbReference type="SUPFAM" id="SSF55120">
    <property type="entry name" value="Pseudouridine synthase"/>
    <property type="match status" value="1"/>
</dbReference>
<keyword evidence="11" id="KW-1185">Reference proteome</keyword>
<reference evidence="10" key="2">
    <citation type="submission" date="2020-09" db="EMBL/GenBank/DDBJ databases">
        <authorList>
            <person name="Yu Y."/>
        </authorList>
    </citation>
    <scope>NUCLEOTIDE SEQUENCE</scope>
    <source>
        <strain evidence="10">KCTC 49039</strain>
    </source>
</reference>
<sequence>MTSVTRTPEPDRDPAADADATDRARPPRRPTAPDGLVIVDKPGGWTSHDVVARGRRLAGTRKVGHAGTLDPMATGVLVLGVGRATKLLTYVVGADKDYDATVRLGASTTTDDAEGEPVARADASAVGADALRAEVARLTGEIQQVPSTVSAIKVDGKRAYALARAGEDVALAARPVVVSRFDVLDVRPVAPGTHGLPDDVPPALDLDVSVTVSSGTYVRALARDLGAALGVGGHLTALRRTRVGGYGLDVAVTLEEAEAQADADGVLATLPLAAAARATFPVRDLTGPETTALSYGQWVAASGTPGTTAALAPDGTLVALVEDTRRAGQDVARPVLVLAPA</sequence>
<dbReference type="Pfam" id="PF09142">
    <property type="entry name" value="TruB_C"/>
    <property type="match status" value="1"/>
</dbReference>
<evidence type="ECO:0000313" key="10">
    <source>
        <dbReference type="EMBL" id="MBD8079266.1"/>
    </source>
</evidence>
<dbReference type="InterPro" id="IPR015225">
    <property type="entry name" value="tRNA_psdUridine_synth_fam2_C"/>
</dbReference>
<dbReference type="SUPFAM" id="SSF88697">
    <property type="entry name" value="PUA domain-like"/>
    <property type="match status" value="1"/>
</dbReference>
<accession>A0A927IZD7</accession>
<dbReference type="GO" id="GO:0160148">
    <property type="term" value="F:tRNA pseudouridine(55) synthase activity"/>
    <property type="evidence" value="ECO:0007669"/>
    <property type="project" value="UniProtKB-EC"/>
</dbReference>
<evidence type="ECO:0000259" key="7">
    <source>
        <dbReference type="Pfam" id="PF01509"/>
    </source>
</evidence>